<feature type="domain" description="WW" evidence="1">
    <location>
        <begin position="46"/>
        <end position="73"/>
    </location>
</feature>
<dbReference type="Pfam" id="PF00397">
    <property type="entry name" value="WW"/>
    <property type="match status" value="1"/>
</dbReference>
<feature type="domain" description="WW" evidence="1">
    <location>
        <begin position="7"/>
        <end position="35"/>
    </location>
</feature>
<proteinExistence type="predicted"/>
<reference evidence="3" key="1">
    <citation type="journal article" date="2018" name="Nat. Microbiol.">
        <title>Leveraging single-cell genomics to expand the fungal tree of life.</title>
        <authorList>
            <person name="Ahrendt S.R."/>
            <person name="Quandt C.A."/>
            <person name="Ciobanu D."/>
            <person name="Clum A."/>
            <person name="Salamov A."/>
            <person name="Andreopoulos B."/>
            <person name="Cheng J.F."/>
            <person name="Woyke T."/>
            <person name="Pelin A."/>
            <person name="Henrissat B."/>
            <person name="Reynolds N.K."/>
            <person name="Benny G.L."/>
            <person name="Smith M.E."/>
            <person name="James T.Y."/>
            <person name="Grigoriev I.V."/>
        </authorList>
    </citation>
    <scope>NUCLEOTIDE SEQUENCE [LARGE SCALE GENOMIC DNA]</scope>
    <source>
        <strain evidence="3">CSF55</strain>
    </source>
</reference>
<protein>
    <recommendedName>
        <fullName evidence="1">WW domain-containing protein</fullName>
    </recommendedName>
</protein>
<feature type="non-terminal residue" evidence="2">
    <location>
        <position position="1"/>
    </location>
</feature>
<dbReference type="GO" id="GO:0005737">
    <property type="term" value="C:cytoplasm"/>
    <property type="evidence" value="ECO:0007669"/>
    <property type="project" value="TreeGrafter"/>
</dbReference>
<dbReference type="SUPFAM" id="SSF51045">
    <property type="entry name" value="WW domain"/>
    <property type="match status" value="2"/>
</dbReference>
<dbReference type="InterPro" id="IPR036020">
    <property type="entry name" value="WW_dom_sf"/>
</dbReference>
<dbReference type="PANTHER" id="PTHR45876">
    <property type="entry name" value="FI04035P"/>
    <property type="match status" value="1"/>
</dbReference>
<dbReference type="AlphaFoldDB" id="A0A4P9YIX3"/>
<feature type="non-terminal residue" evidence="2">
    <location>
        <position position="83"/>
    </location>
</feature>
<dbReference type="Gene3D" id="2.20.70.10">
    <property type="match status" value="2"/>
</dbReference>
<evidence type="ECO:0000313" key="3">
    <source>
        <dbReference type="Proteomes" id="UP000281549"/>
    </source>
</evidence>
<sequence>GMDTNEWVELTDPKSKATFYANPITGDCSWKRPLNVKPRDEENEWWELFDDKHGLPYYYHTKSGKTEWLKPIGVDVIPLIVIQ</sequence>
<dbReference type="PANTHER" id="PTHR45876:SF8">
    <property type="entry name" value="FI04035P"/>
    <property type="match status" value="1"/>
</dbReference>
<gene>
    <name evidence="2" type="ORF">ROZALSC1DRAFT_4418</name>
</gene>
<accession>A0A4P9YIX3</accession>
<dbReference type="SMART" id="SM00456">
    <property type="entry name" value="WW"/>
    <property type="match status" value="2"/>
</dbReference>
<organism evidence="2 3">
    <name type="scientific">Rozella allomycis (strain CSF55)</name>
    <dbReference type="NCBI Taxonomy" id="988480"/>
    <lineage>
        <taxon>Eukaryota</taxon>
        <taxon>Fungi</taxon>
        <taxon>Fungi incertae sedis</taxon>
        <taxon>Cryptomycota</taxon>
        <taxon>Cryptomycota incertae sedis</taxon>
        <taxon>Rozella</taxon>
    </lineage>
</organism>
<dbReference type="Proteomes" id="UP000281549">
    <property type="component" value="Unassembled WGS sequence"/>
</dbReference>
<evidence type="ECO:0000259" key="1">
    <source>
        <dbReference type="PROSITE" id="PS50020"/>
    </source>
</evidence>
<dbReference type="EMBL" id="ML005205">
    <property type="protein sequence ID" value="RKP19543.1"/>
    <property type="molecule type" value="Genomic_DNA"/>
</dbReference>
<dbReference type="GO" id="GO:0005096">
    <property type="term" value="F:GTPase activator activity"/>
    <property type="evidence" value="ECO:0007669"/>
    <property type="project" value="TreeGrafter"/>
</dbReference>
<dbReference type="PROSITE" id="PS50020">
    <property type="entry name" value="WW_DOMAIN_2"/>
    <property type="match status" value="2"/>
</dbReference>
<evidence type="ECO:0000313" key="2">
    <source>
        <dbReference type="EMBL" id="RKP19543.1"/>
    </source>
</evidence>
<name>A0A4P9YIX3_ROZAC</name>
<dbReference type="InterPro" id="IPR001202">
    <property type="entry name" value="WW_dom"/>
</dbReference>